<dbReference type="Proteomes" id="UP000018849">
    <property type="component" value="Unassembled WGS sequence"/>
</dbReference>
<accession>A0A656K1L4</accession>
<protein>
    <submittedName>
        <fullName evidence="2">Alpha-amylase family protein</fullName>
    </submittedName>
</protein>
<dbReference type="EMBL" id="AOKF01000643">
    <property type="protein sequence ID" value="EPN65664.1"/>
    <property type="molecule type" value="Genomic_DNA"/>
</dbReference>
<evidence type="ECO:0000313" key="3">
    <source>
        <dbReference type="Proteomes" id="UP000018849"/>
    </source>
</evidence>
<dbReference type="Gene3D" id="1.10.10.760">
    <property type="entry name" value="E-set domains of sugar-utilizing enzymes"/>
    <property type="match status" value="1"/>
</dbReference>
<dbReference type="Pfam" id="PF11941">
    <property type="entry name" value="DUF3459"/>
    <property type="match status" value="1"/>
</dbReference>
<dbReference type="InterPro" id="IPR044901">
    <property type="entry name" value="Trehalose_TreZ_E-set_sf"/>
</dbReference>
<dbReference type="Gene3D" id="3.20.20.80">
    <property type="entry name" value="Glycosidases"/>
    <property type="match status" value="1"/>
</dbReference>
<feature type="non-terminal residue" evidence="2">
    <location>
        <position position="1"/>
    </location>
</feature>
<dbReference type="InterPro" id="IPR022567">
    <property type="entry name" value="DUF3459"/>
</dbReference>
<proteinExistence type="predicted"/>
<gene>
    <name evidence="2" type="ORF">A245_07799</name>
</gene>
<sequence length="244" mass="27122">RGEPSGHLAPTAFVLFLQNHDQIGNRALGERLPQLCSPDALRAATALLLLSPMIPLMFMGDEWAASEPFLFFTSHHGELADAVREGRRKEFADFAAFADPEKREHIPDPNEIKTFEASRPAFSATELQTEKGLEHRQWVDYYAQLLALRHQEIVPRLEGARFLNTEILGDKAVSARWTLGDGSVLRIDLNLSEQAVTTTPAPRAREIFSSAAKSSELSRDAILNPYTAIVSLTASDVLEEQDEQ</sequence>
<feature type="domain" description="DUF3459" evidence="1">
    <location>
        <begin position="160"/>
        <end position="230"/>
    </location>
</feature>
<comment type="caution">
    <text evidence="2">The sequence shown here is derived from an EMBL/GenBank/DDBJ whole genome shotgun (WGS) entry which is preliminary data.</text>
</comment>
<dbReference type="GO" id="GO:0016798">
    <property type="term" value="F:hydrolase activity, acting on glycosyl bonds"/>
    <property type="evidence" value="ECO:0007669"/>
    <property type="project" value="UniProtKB-KW"/>
</dbReference>
<dbReference type="AlphaFoldDB" id="A0A656K1L4"/>
<dbReference type="SUPFAM" id="SSF51445">
    <property type="entry name" value="(Trans)glycosidases"/>
    <property type="match status" value="1"/>
</dbReference>
<organism evidence="2 3">
    <name type="scientific">Pseudomonas syringae pv. actinidiae ICMP 19096</name>
    <dbReference type="NCBI Taxonomy" id="1194405"/>
    <lineage>
        <taxon>Bacteria</taxon>
        <taxon>Pseudomonadati</taxon>
        <taxon>Pseudomonadota</taxon>
        <taxon>Gammaproteobacteria</taxon>
        <taxon>Pseudomonadales</taxon>
        <taxon>Pseudomonadaceae</taxon>
        <taxon>Pseudomonas</taxon>
        <taxon>Pseudomonas syringae</taxon>
    </lineage>
</organism>
<name>A0A656K1L4_PSESF</name>
<evidence type="ECO:0000259" key="1">
    <source>
        <dbReference type="Pfam" id="PF11941"/>
    </source>
</evidence>
<dbReference type="InterPro" id="IPR017853">
    <property type="entry name" value="GH"/>
</dbReference>
<reference evidence="2 3" key="1">
    <citation type="journal article" date="2013" name="PLoS Pathog.">
        <title>Genomic analysis of the Kiwifruit pathogen Pseudomonas syringae pv. actinidiae provides insight into the origins of an emergent plant disease.</title>
        <authorList>
            <person name="McCann H.C."/>
            <person name="Rikkerink E.H."/>
            <person name="Bertels F."/>
            <person name="Fiers M."/>
            <person name="Lu A."/>
            <person name="Rees-George J."/>
            <person name="Andersen M.T."/>
            <person name="Gleave A.P."/>
            <person name="Haubold B."/>
            <person name="Wohlers M.W."/>
            <person name="Guttman D.S."/>
            <person name="Wang P.W."/>
            <person name="Straub C."/>
            <person name="Vanneste J.L."/>
            <person name="Rainey P.B."/>
            <person name="Templeton M.D."/>
        </authorList>
    </citation>
    <scope>NUCLEOTIDE SEQUENCE [LARGE SCALE GENOMIC DNA]</scope>
    <source>
        <strain evidence="2 3">ICMP 19096</strain>
    </source>
</reference>
<evidence type="ECO:0000313" key="2">
    <source>
        <dbReference type="EMBL" id="EPN65664.1"/>
    </source>
</evidence>